<evidence type="ECO:0000313" key="2">
    <source>
        <dbReference type="Proteomes" id="UP000830583"/>
    </source>
</evidence>
<name>A0ABY4KH93_9FLAO</name>
<evidence type="ECO:0000313" key="1">
    <source>
        <dbReference type="EMBL" id="UPQ80196.1"/>
    </source>
</evidence>
<dbReference type="EMBL" id="CP096205">
    <property type="protein sequence ID" value="UPQ80196.1"/>
    <property type="molecule type" value="Genomic_DNA"/>
</dbReference>
<dbReference type="Proteomes" id="UP000830583">
    <property type="component" value="Chromosome"/>
</dbReference>
<dbReference type="RefSeq" id="WP_248435950.1">
    <property type="nucleotide sequence ID" value="NZ_CP096205.1"/>
</dbReference>
<sequence length="121" mass="14560">MKQYYKEYNFIDWTNLYADIRRDIQNNYWTPFEPNIGENTRKLILDEFIRSIGDEFYLCEFGYFSHYVIGIKYIPKVSRRKVPNDFHGIIINKGKIIEQMGNDIIKVNWRHSGTELITIIT</sequence>
<reference evidence="1" key="1">
    <citation type="submission" date="2022-04" db="EMBL/GenBank/DDBJ databases">
        <title>Consumption of N2O by Flavobacterium azooxidireducens sp. nov. isolated from Decomposing Leaf Litter of Phragmites australis (Cav.).</title>
        <authorList>
            <person name="Behrendt U."/>
            <person name="Spanner T."/>
            <person name="Augustin J."/>
            <person name="Horn M.A."/>
            <person name="Kolb S."/>
            <person name="Ulrich A."/>
        </authorList>
    </citation>
    <scope>NUCLEOTIDE SEQUENCE</scope>
    <source>
        <strain evidence="1">IGB 4-14</strain>
    </source>
</reference>
<keyword evidence="2" id="KW-1185">Reference proteome</keyword>
<gene>
    <name evidence="1" type="ORF">M0M57_05015</name>
</gene>
<proteinExistence type="predicted"/>
<organism evidence="1 2">
    <name type="scientific">Flavobacterium azooxidireducens</name>
    <dbReference type="NCBI Taxonomy" id="1871076"/>
    <lineage>
        <taxon>Bacteria</taxon>
        <taxon>Pseudomonadati</taxon>
        <taxon>Bacteroidota</taxon>
        <taxon>Flavobacteriia</taxon>
        <taxon>Flavobacteriales</taxon>
        <taxon>Flavobacteriaceae</taxon>
        <taxon>Flavobacterium</taxon>
    </lineage>
</organism>
<protein>
    <submittedName>
        <fullName evidence="1">Uncharacterized protein</fullName>
    </submittedName>
</protein>
<accession>A0ABY4KH93</accession>